<feature type="compositionally biased region" description="Basic and acidic residues" evidence="1">
    <location>
        <begin position="1"/>
        <end position="12"/>
    </location>
</feature>
<reference evidence="2" key="1">
    <citation type="submission" date="2014-11" db="EMBL/GenBank/DDBJ databases">
        <authorList>
            <person name="Amaro Gonzalez C."/>
        </authorList>
    </citation>
    <scope>NUCLEOTIDE SEQUENCE</scope>
</reference>
<feature type="compositionally biased region" description="Polar residues" evidence="1">
    <location>
        <begin position="15"/>
        <end position="25"/>
    </location>
</feature>
<sequence length="25" mass="2591">MENVESESRVRGPDGSTQPAASTGK</sequence>
<organism evidence="2">
    <name type="scientific">Anguilla anguilla</name>
    <name type="common">European freshwater eel</name>
    <name type="synonym">Muraena anguilla</name>
    <dbReference type="NCBI Taxonomy" id="7936"/>
    <lineage>
        <taxon>Eukaryota</taxon>
        <taxon>Metazoa</taxon>
        <taxon>Chordata</taxon>
        <taxon>Craniata</taxon>
        <taxon>Vertebrata</taxon>
        <taxon>Euteleostomi</taxon>
        <taxon>Actinopterygii</taxon>
        <taxon>Neopterygii</taxon>
        <taxon>Teleostei</taxon>
        <taxon>Anguilliformes</taxon>
        <taxon>Anguillidae</taxon>
        <taxon>Anguilla</taxon>
    </lineage>
</organism>
<dbReference type="EMBL" id="GBXM01090574">
    <property type="protein sequence ID" value="JAH18003.1"/>
    <property type="molecule type" value="Transcribed_RNA"/>
</dbReference>
<evidence type="ECO:0000313" key="2">
    <source>
        <dbReference type="EMBL" id="JAH18003.1"/>
    </source>
</evidence>
<proteinExistence type="predicted"/>
<feature type="region of interest" description="Disordered" evidence="1">
    <location>
        <begin position="1"/>
        <end position="25"/>
    </location>
</feature>
<reference evidence="2" key="2">
    <citation type="journal article" date="2015" name="Fish Shellfish Immunol.">
        <title>Early steps in the European eel (Anguilla anguilla)-Vibrio vulnificus interaction in the gills: Role of the RtxA13 toxin.</title>
        <authorList>
            <person name="Callol A."/>
            <person name="Pajuelo D."/>
            <person name="Ebbesson L."/>
            <person name="Teles M."/>
            <person name="MacKenzie S."/>
            <person name="Amaro C."/>
        </authorList>
    </citation>
    <scope>NUCLEOTIDE SEQUENCE</scope>
</reference>
<dbReference type="AlphaFoldDB" id="A0A0E9QPC4"/>
<accession>A0A0E9QPC4</accession>
<name>A0A0E9QPC4_ANGAN</name>
<protein>
    <submittedName>
        <fullName evidence="2">Uncharacterized protein</fullName>
    </submittedName>
</protein>
<evidence type="ECO:0000256" key="1">
    <source>
        <dbReference type="SAM" id="MobiDB-lite"/>
    </source>
</evidence>